<evidence type="ECO:0000256" key="1">
    <source>
        <dbReference type="ARBA" id="ARBA00023002"/>
    </source>
</evidence>
<evidence type="ECO:0000259" key="3">
    <source>
        <dbReference type="Pfam" id="PF16653"/>
    </source>
</evidence>
<dbReference type="Gene3D" id="3.30.360.10">
    <property type="entry name" value="Dihydrodipicolinate Reductase, domain 2"/>
    <property type="match status" value="1"/>
</dbReference>
<sequence length="378" mass="40637">MQKIAVVGAGRIGTTIASMLAHTGDYHVHVLDPHDQALAALPKHAAIVPVQLTPQMEGADLAALLAGSFALLSAAPFHQMQRWAQAAVAVGAHYLDLTEDIQSTQAIAALSQQASTALIPQCGLAPGFVSIAAHHLCQAFDALDTVHLRVGALPRCADNSLGYQLSWSTEGVINEYCQPCEAIVDGQRQSLPALQGLERLRVLGQDYEAFNTSGGVGSLVQSLAGQVRELNYKTLRYPGHAERMRFLLDELRLRDQRALLRQILEQALPATEQDVVVIFISVSGQQGGRLLQRHYAQEIYGTTLHGRAISAIQNSTASSICAVLDLLAQGQLPQSGWVRQEAIALPLFLANRFGAVYAPKVDCAHSANVADPAHFRSL</sequence>
<keyword evidence="5" id="KW-1185">Reference proteome</keyword>
<dbReference type="Pfam" id="PF03435">
    <property type="entry name" value="Sacchrp_dh_NADP"/>
    <property type="match status" value="1"/>
</dbReference>
<dbReference type="Pfam" id="PF16653">
    <property type="entry name" value="Sacchrp_dh_C"/>
    <property type="match status" value="1"/>
</dbReference>
<name>A0A939KDV6_9BURK</name>
<dbReference type="SUPFAM" id="SSF55347">
    <property type="entry name" value="Glyceraldehyde-3-phosphate dehydrogenase-like, C-terminal domain"/>
    <property type="match status" value="1"/>
</dbReference>
<dbReference type="InterPro" id="IPR036291">
    <property type="entry name" value="NAD(P)-bd_dom_sf"/>
</dbReference>
<keyword evidence="1" id="KW-0560">Oxidoreductase</keyword>
<evidence type="ECO:0000259" key="2">
    <source>
        <dbReference type="Pfam" id="PF03435"/>
    </source>
</evidence>
<comment type="caution">
    <text evidence="4">The sequence shown here is derived from an EMBL/GenBank/DDBJ whole genome shotgun (WGS) entry which is preliminary data.</text>
</comment>
<protein>
    <submittedName>
        <fullName evidence="4">Saccharopine dehydrogenase NADP-binding domain-containing protein</fullName>
    </submittedName>
</protein>
<organism evidence="4 5">
    <name type="scientific">Comamonas denitrificans</name>
    <dbReference type="NCBI Taxonomy" id="117506"/>
    <lineage>
        <taxon>Bacteria</taxon>
        <taxon>Pseudomonadati</taxon>
        <taxon>Pseudomonadota</taxon>
        <taxon>Betaproteobacteria</taxon>
        <taxon>Burkholderiales</taxon>
        <taxon>Comamonadaceae</taxon>
        <taxon>Comamonas</taxon>
    </lineage>
</organism>
<reference evidence="4" key="1">
    <citation type="submission" date="2021-03" db="EMBL/GenBank/DDBJ databases">
        <title>Comamonas denitrificans.</title>
        <authorList>
            <person name="Finster K."/>
        </authorList>
    </citation>
    <scope>NUCLEOTIDE SEQUENCE</scope>
    <source>
        <strain evidence="4">MM2021_4</strain>
    </source>
</reference>
<gene>
    <name evidence="4" type="ORF">J1777_07970</name>
</gene>
<evidence type="ECO:0000313" key="4">
    <source>
        <dbReference type="EMBL" id="MBO1249754.1"/>
    </source>
</evidence>
<dbReference type="InterPro" id="IPR051168">
    <property type="entry name" value="AASS"/>
</dbReference>
<proteinExistence type="predicted"/>
<dbReference type="Proteomes" id="UP000664731">
    <property type="component" value="Unassembled WGS sequence"/>
</dbReference>
<feature type="domain" description="Saccharopine dehydrogenase-like C-terminal" evidence="3">
    <location>
        <begin position="123"/>
        <end position="343"/>
    </location>
</feature>
<dbReference type="GO" id="GO:0016491">
    <property type="term" value="F:oxidoreductase activity"/>
    <property type="evidence" value="ECO:0007669"/>
    <property type="project" value="UniProtKB-KW"/>
</dbReference>
<dbReference type="SUPFAM" id="SSF51735">
    <property type="entry name" value="NAD(P)-binding Rossmann-fold domains"/>
    <property type="match status" value="1"/>
</dbReference>
<dbReference type="AlphaFoldDB" id="A0A939KDV6"/>
<feature type="domain" description="Saccharopine dehydrogenase NADP binding" evidence="2">
    <location>
        <begin position="4"/>
        <end position="113"/>
    </location>
</feature>
<dbReference type="InterPro" id="IPR032095">
    <property type="entry name" value="Sacchrp_dh-like_C"/>
</dbReference>
<dbReference type="InterPro" id="IPR005097">
    <property type="entry name" value="Sacchrp_dh_NADP-bd"/>
</dbReference>
<accession>A0A939KDV6</accession>
<dbReference type="RefSeq" id="WP_207575217.1">
    <property type="nucleotide sequence ID" value="NZ_JAFNME010000014.1"/>
</dbReference>
<dbReference type="EMBL" id="JAFNME010000014">
    <property type="protein sequence ID" value="MBO1249754.1"/>
    <property type="molecule type" value="Genomic_DNA"/>
</dbReference>
<evidence type="ECO:0000313" key="5">
    <source>
        <dbReference type="Proteomes" id="UP000664731"/>
    </source>
</evidence>
<dbReference type="PANTHER" id="PTHR11133:SF22">
    <property type="entry name" value="ALPHA-AMINOADIPIC SEMIALDEHYDE SYNTHASE, MITOCHONDRIAL"/>
    <property type="match status" value="1"/>
</dbReference>
<dbReference type="PANTHER" id="PTHR11133">
    <property type="entry name" value="SACCHAROPINE DEHYDROGENASE"/>
    <property type="match status" value="1"/>
</dbReference>
<dbReference type="Gene3D" id="3.40.50.720">
    <property type="entry name" value="NAD(P)-binding Rossmann-like Domain"/>
    <property type="match status" value="1"/>
</dbReference>